<protein>
    <submittedName>
        <fullName evidence="4">2-polyprenyl-6-methoxyphenol hydroxylase</fullName>
    </submittedName>
</protein>
<dbReference type="GO" id="GO:0004497">
    <property type="term" value="F:monooxygenase activity"/>
    <property type="evidence" value="ECO:0007669"/>
    <property type="project" value="UniProtKB-KW"/>
</dbReference>
<dbReference type="PRINTS" id="PR00420">
    <property type="entry name" value="RNGMNOXGNASE"/>
</dbReference>
<proteinExistence type="predicted"/>
<feature type="domain" description="FAD-binding" evidence="3">
    <location>
        <begin position="2"/>
        <end position="306"/>
    </location>
</feature>
<evidence type="ECO:0000313" key="4">
    <source>
        <dbReference type="EMBL" id="SHL59920.1"/>
    </source>
</evidence>
<evidence type="ECO:0000256" key="2">
    <source>
        <dbReference type="ARBA" id="ARBA00023033"/>
    </source>
</evidence>
<dbReference type="InterPro" id="IPR002938">
    <property type="entry name" value="FAD-bd"/>
</dbReference>
<keyword evidence="2" id="KW-0503">Monooxygenase</keyword>
<dbReference type="RefSeq" id="WP_073010948.1">
    <property type="nucleotide sequence ID" value="NZ_FRBW01000001.1"/>
</dbReference>
<dbReference type="STRING" id="735517.SAMN05444272_1014"/>
<dbReference type="OrthoDB" id="5499180at2"/>
<evidence type="ECO:0000259" key="3">
    <source>
        <dbReference type="Pfam" id="PF01494"/>
    </source>
</evidence>
<dbReference type="GO" id="GO:0071949">
    <property type="term" value="F:FAD binding"/>
    <property type="evidence" value="ECO:0007669"/>
    <property type="project" value="InterPro"/>
</dbReference>
<dbReference type="EMBL" id="FRBW01000001">
    <property type="protein sequence ID" value="SHL59920.1"/>
    <property type="molecule type" value="Genomic_DNA"/>
</dbReference>
<sequence length="381" mass="41542">MKIAIAGAGIGGLAAATLLSRAGHEVSVFEQFLSPAPVGSGLMIQSAGLAVLDRLGAGPAVREMSAPVNRILGRSASSGRRVLDVHYGKETGRGIHRAALFQALHDQAQGEDIRWMTGHKITGAEKGRLLFEGQAQSERFDLIVDASGASSALSPMRPKPLPFGAVWGTLDWVEGAMPEDHLSQRYLRADRMIGILPVGVLPGGTVRKAAFFWSLPQDGHEAWRARGLGPWKEEALSLWPEVAPYLDQITDTSQLTMARYSHGTLSRPYEDGIVFIGDAARRASPQLGQGANMALLDAAALADALERLPLNQALPAYARRRRWHIRIYQLISAMFTPAYQSDSRLLPPIRDNLLFPLSQVPPMPFLLRQLVSGQLFLPRQR</sequence>
<dbReference type="Pfam" id="PF01494">
    <property type="entry name" value="FAD_binding_3"/>
    <property type="match status" value="1"/>
</dbReference>
<dbReference type="InterPro" id="IPR036188">
    <property type="entry name" value="FAD/NAD-bd_sf"/>
</dbReference>
<dbReference type="InterPro" id="IPR050493">
    <property type="entry name" value="FAD-dep_Monooxygenase_BioMet"/>
</dbReference>
<dbReference type="Proteomes" id="UP000186002">
    <property type="component" value="Unassembled WGS sequence"/>
</dbReference>
<dbReference type="AlphaFoldDB" id="A0A1M7BY73"/>
<dbReference type="Gene3D" id="3.50.50.60">
    <property type="entry name" value="FAD/NAD(P)-binding domain"/>
    <property type="match status" value="1"/>
</dbReference>
<keyword evidence="1" id="KW-0560">Oxidoreductase</keyword>
<evidence type="ECO:0000256" key="1">
    <source>
        <dbReference type="ARBA" id="ARBA00023002"/>
    </source>
</evidence>
<accession>A0A1M7BY73</accession>
<dbReference type="SUPFAM" id="SSF51905">
    <property type="entry name" value="FAD/NAD(P)-binding domain"/>
    <property type="match status" value="1"/>
</dbReference>
<dbReference type="PANTHER" id="PTHR13789">
    <property type="entry name" value="MONOOXYGENASE"/>
    <property type="match status" value="1"/>
</dbReference>
<dbReference type="PANTHER" id="PTHR13789:SF309">
    <property type="entry name" value="PUTATIVE (AFU_ORTHOLOGUE AFUA_6G14510)-RELATED"/>
    <property type="match status" value="1"/>
</dbReference>
<evidence type="ECO:0000313" key="5">
    <source>
        <dbReference type="Proteomes" id="UP000186002"/>
    </source>
</evidence>
<name>A0A1M7BY73_9HYPH</name>
<gene>
    <name evidence="4" type="ORF">SAMN05444272_1014</name>
</gene>
<reference evidence="4 5" key="1">
    <citation type="submission" date="2016-11" db="EMBL/GenBank/DDBJ databases">
        <authorList>
            <person name="Jaros S."/>
            <person name="Januszkiewicz K."/>
            <person name="Wedrychowicz H."/>
        </authorList>
    </citation>
    <scope>NUCLEOTIDE SEQUENCE [LARGE SCALE GENOMIC DNA]</scope>
    <source>
        <strain evidence="4 5">DSM 22153</strain>
    </source>
</reference>
<keyword evidence="5" id="KW-1185">Reference proteome</keyword>
<organism evidence="4 5">
    <name type="scientific">Roseibium suaedae</name>
    <dbReference type="NCBI Taxonomy" id="735517"/>
    <lineage>
        <taxon>Bacteria</taxon>
        <taxon>Pseudomonadati</taxon>
        <taxon>Pseudomonadota</taxon>
        <taxon>Alphaproteobacteria</taxon>
        <taxon>Hyphomicrobiales</taxon>
        <taxon>Stappiaceae</taxon>
        <taxon>Roseibium</taxon>
    </lineage>
</organism>